<keyword evidence="1" id="KW-0507">mRNA processing</keyword>
<accession>A0AAF0UEL7</accession>
<dbReference type="SUPFAM" id="SSF48464">
    <property type="entry name" value="ENTH/VHS domain"/>
    <property type="match status" value="1"/>
</dbReference>
<evidence type="ECO:0000256" key="2">
    <source>
        <dbReference type="PROSITE-ProRule" id="PRU00042"/>
    </source>
</evidence>
<protein>
    <submittedName>
        <fullName evidence="6">Uncharacterized protein</fullName>
    </submittedName>
</protein>
<dbReference type="GO" id="GO:0005737">
    <property type="term" value="C:cytoplasm"/>
    <property type="evidence" value="ECO:0007669"/>
    <property type="project" value="TreeGrafter"/>
</dbReference>
<feature type="region of interest" description="Disordered" evidence="3">
    <location>
        <begin position="706"/>
        <end position="781"/>
    </location>
</feature>
<proteinExistence type="predicted"/>
<evidence type="ECO:0000256" key="3">
    <source>
        <dbReference type="SAM" id="MobiDB-lite"/>
    </source>
</evidence>
<feature type="compositionally biased region" description="Polar residues" evidence="3">
    <location>
        <begin position="826"/>
        <end position="845"/>
    </location>
</feature>
<dbReference type="PANTHER" id="PTHR15921:SF3">
    <property type="entry name" value="PRE-MRNA CLEAVAGE COMPLEX 2 PROTEIN PCF11"/>
    <property type="match status" value="1"/>
</dbReference>
<dbReference type="GO" id="GO:0000993">
    <property type="term" value="F:RNA polymerase II complex binding"/>
    <property type="evidence" value="ECO:0007669"/>
    <property type="project" value="InterPro"/>
</dbReference>
<feature type="region of interest" description="Disordered" evidence="3">
    <location>
        <begin position="442"/>
        <end position="470"/>
    </location>
</feature>
<feature type="compositionally biased region" description="Polar residues" evidence="3">
    <location>
        <begin position="631"/>
        <end position="641"/>
    </location>
</feature>
<feature type="region of interest" description="Disordered" evidence="3">
    <location>
        <begin position="1"/>
        <end position="83"/>
    </location>
</feature>
<dbReference type="InterPro" id="IPR045154">
    <property type="entry name" value="PCF11-like"/>
</dbReference>
<dbReference type="InterPro" id="IPR057242">
    <property type="entry name" value="PCFS4-like"/>
</dbReference>
<organism evidence="6 7">
    <name type="scientific">Solanum verrucosum</name>
    <dbReference type="NCBI Taxonomy" id="315347"/>
    <lineage>
        <taxon>Eukaryota</taxon>
        <taxon>Viridiplantae</taxon>
        <taxon>Streptophyta</taxon>
        <taxon>Embryophyta</taxon>
        <taxon>Tracheophyta</taxon>
        <taxon>Spermatophyta</taxon>
        <taxon>Magnoliopsida</taxon>
        <taxon>eudicotyledons</taxon>
        <taxon>Gunneridae</taxon>
        <taxon>Pentapetalae</taxon>
        <taxon>asterids</taxon>
        <taxon>lamiids</taxon>
        <taxon>Solanales</taxon>
        <taxon>Solanaceae</taxon>
        <taxon>Solanoideae</taxon>
        <taxon>Solaneae</taxon>
        <taxon>Solanum</taxon>
    </lineage>
</organism>
<feature type="compositionally biased region" description="Low complexity" evidence="3">
    <location>
        <begin position="642"/>
        <end position="657"/>
    </location>
</feature>
<dbReference type="CDD" id="cd16982">
    <property type="entry name" value="CID_Pcf11"/>
    <property type="match status" value="1"/>
</dbReference>
<dbReference type="InterPro" id="IPR013087">
    <property type="entry name" value="Znf_C2H2_type"/>
</dbReference>
<dbReference type="Pfam" id="PF23228">
    <property type="entry name" value="zf_PCFS4"/>
    <property type="match status" value="1"/>
</dbReference>
<feature type="region of interest" description="Disordered" evidence="3">
    <location>
        <begin position="483"/>
        <end position="503"/>
    </location>
</feature>
<evidence type="ECO:0000256" key="1">
    <source>
        <dbReference type="ARBA" id="ARBA00022664"/>
    </source>
</evidence>
<evidence type="ECO:0000313" key="6">
    <source>
        <dbReference type="EMBL" id="WMV44562.1"/>
    </source>
</evidence>
<dbReference type="PANTHER" id="PTHR15921">
    <property type="entry name" value="PRE-MRNA CLEAVAGE COMPLEX II"/>
    <property type="match status" value="1"/>
</dbReference>
<feature type="compositionally biased region" description="Low complexity" evidence="3">
    <location>
        <begin position="725"/>
        <end position="740"/>
    </location>
</feature>
<dbReference type="EMBL" id="CP133620">
    <property type="protein sequence ID" value="WMV44562.1"/>
    <property type="molecule type" value="Genomic_DNA"/>
</dbReference>
<evidence type="ECO:0000259" key="5">
    <source>
        <dbReference type="PROSITE" id="PS51391"/>
    </source>
</evidence>
<dbReference type="PROSITE" id="PS50157">
    <property type="entry name" value="ZINC_FINGER_C2H2_2"/>
    <property type="match status" value="1"/>
</dbReference>
<dbReference type="GO" id="GO:0003729">
    <property type="term" value="F:mRNA binding"/>
    <property type="evidence" value="ECO:0007669"/>
    <property type="project" value="InterPro"/>
</dbReference>
<keyword evidence="7" id="KW-1185">Reference proteome</keyword>
<keyword evidence="2" id="KW-0479">Metal-binding</keyword>
<keyword evidence="2" id="KW-0862">Zinc</keyword>
<dbReference type="Gene3D" id="1.25.40.90">
    <property type="match status" value="1"/>
</dbReference>
<dbReference type="PROSITE" id="PS51391">
    <property type="entry name" value="CID"/>
    <property type="match status" value="1"/>
</dbReference>
<feature type="region of interest" description="Disordered" evidence="3">
    <location>
        <begin position="209"/>
        <end position="229"/>
    </location>
</feature>
<dbReference type="Pfam" id="PF04818">
    <property type="entry name" value="CID"/>
    <property type="match status" value="1"/>
</dbReference>
<dbReference type="Proteomes" id="UP001234989">
    <property type="component" value="Chromosome 9"/>
</dbReference>
<gene>
    <name evidence="6" type="ORF">MTR67_037947</name>
</gene>
<feature type="domain" description="C2H2-type" evidence="4">
    <location>
        <begin position="916"/>
        <end position="943"/>
    </location>
</feature>
<dbReference type="FunFam" id="1.25.40.90:FF:000023">
    <property type="entry name" value="polyadenylation and cleavage factor homolog 4"/>
    <property type="match status" value="1"/>
</dbReference>
<keyword evidence="2" id="KW-0863">Zinc-finger</keyword>
<dbReference type="SMART" id="SM00582">
    <property type="entry name" value="RPR"/>
    <property type="match status" value="1"/>
</dbReference>
<sequence length="1054" mass="114490">MEMEGSRRPFDRSRLEPGPKKPRLIEAPIGTERGSNGRSFIPQRGAGNSRIRASDRGGDSENSDSIRGSFQQQQQQQQQTQHQELVSQYKTALAELTFNSKPIITNLTIIAGENLQAAKAIAATICNNIIEVPTEQKLPSLYLLDSIVKNIGRDYIKYFATRLPEVFCKAYRQVEPSVHPGMRHLFGTWKGVFPPQQLQLIEKELGFTTGVNGSSSGTSRPDPQAQRPAHSIHVNPKYLEARQRLQQSTKAKGAVSDISSTPNVNEDAERPERTTSVNSGRSWIDPSIKRAQKEKLNEHVPEKTISAAYGDSDYVSDLSRRAAFGVGRGGERFKEQGFDKPWYDSGTGKILSQRSGLDVKHGFQSIPQKSATSDAHPQLIPSLPNRTSTLTDRSWRNSEEEEYMWDDVNNAAKDRWASEDSDKSTNLVIFLNLQDLENQLRRPQSTREVGLRADSEASADSLSAEERGSASFGNQMSAMWSRESHALDGARHSASVQGAPVHPEGYQTSFSGLSKAANSVSRASYKLQTGSGHVGTPNIGPMNATLESRGSIVQQGETLRAASPSAQSPMHQRPPSPSLITSNTNQVINSPGEQYQMQTSSRSDPRLSQISRRSNLDPRNQFAQESLAMPSRNTVSVNSQRQQPPSLQNSSALSSSHQLRHKVQRESLESEYSGQTKNSTAPQISGFPDPSSTSSLLAAVLKSGVIGNKSSSGTTSSSLDKGALSSQASAQPHPSQFSSSGPRIPPASVTSLSMDRNASNPPNYSQRNVEQPPLPLGLPRTLVGSASLQMPNAPNTASSPLSSILSTLVAKGLISASKKDPPIYTPSDTPPQTQNLIPPASSISTPALSAPISSSVPSSAPKDELSHSKPSAKTPEVLLQSTKEDAKSLIGLVFKPDVIRNSHPAVISDLLDDVPHQCGICGFGLKLQEKLDRHLEWHSLRNPDVKLLNNSRKWYLNSGEWIAAFGGLPCGDKSKVPGSSETSGCTETMVPADECQCVCVLCGEFFEDFYNEESDEWMFKDAVYMSIPSESDCQGPIVHKNCISESSCQELGLA</sequence>
<dbReference type="InterPro" id="IPR006569">
    <property type="entry name" value="CID_dom"/>
</dbReference>
<feature type="region of interest" description="Disordered" evidence="3">
    <location>
        <begin position="818"/>
        <end position="875"/>
    </location>
</feature>
<dbReference type="GO" id="GO:0005849">
    <property type="term" value="C:mRNA cleavage factor complex"/>
    <property type="evidence" value="ECO:0007669"/>
    <property type="project" value="TreeGrafter"/>
</dbReference>
<dbReference type="AlphaFoldDB" id="A0AAF0UEL7"/>
<feature type="compositionally biased region" description="Low complexity" evidence="3">
    <location>
        <begin position="209"/>
        <end position="219"/>
    </location>
</feature>
<dbReference type="GO" id="GO:0006369">
    <property type="term" value="P:termination of RNA polymerase II transcription"/>
    <property type="evidence" value="ECO:0007669"/>
    <property type="project" value="InterPro"/>
</dbReference>
<feature type="compositionally biased region" description="Basic and acidic residues" evidence="3">
    <location>
        <begin position="1"/>
        <end position="19"/>
    </location>
</feature>
<feature type="region of interest" description="Disordered" evidence="3">
    <location>
        <begin position="368"/>
        <end position="396"/>
    </location>
</feature>
<feature type="region of interest" description="Disordered" evidence="3">
    <location>
        <begin position="244"/>
        <end position="286"/>
    </location>
</feature>
<feature type="compositionally biased region" description="Polar residues" evidence="3">
    <location>
        <begin position="670"/>
        <end position="683"/>
    </location>
</feature>
<dbReference type="InterPro" id="IPR047415">
    <property type="entry name" value="Pcf11_CID"/>
</dbReference>
<feature type="compositionally biased region" description="Low complexity" evidence="3">
    <location>
        <begin position="71"/>
        <end position="83"/>
    </location>
</feature>
<feature type="compositionally biased region" description="Low complexity" evidence="3">
    <location>
        <begin position="846"/>
        <end position="860"/>
    </location>
</feature>
<reference evidence="6" key="1">
    <citation type="submission" date="2023-08" db="EMBL/GenBank/DDBJ databases">
        <title>A de novo genome assembly of Solanum verrucosum Schlechtendal, a Mexican diploid species geographically isolated from the other diploid A-genome species in potato relatives.</title>
        <authorList>
            <person name="Hosaka K."/>
        </authorList>
    </citation>
    <scope>NUCLEOTIDE SEQUENCE</scope>
    <source>
        <tissue evidence="6">Young leaves</tissue>
    </source>
</reference>
<feature type="compositionally biased region" description="Polar residues" evidence="3">
    <location>
        <begin position="578"/>
        <end position="624"/>
    </location>
</feature>
<name>A0AAF0UEL7_SOLVR</name>
<dbReference type="GO" id="GO:0008270">
    <property type="term" value="F:zinc ion binding"/>
    <property type="evidence" value="ECO:0007669"/>
    <property type="project" value="UniProtKB-KW"/>
</dbReference>
<evidence type="ECO:0000313" key="7">
    <source>
        <dbReference type="Proteomes" id="UP001234989"/>
    </source>
</evidence>
<dbReference type="PROSITE" id="PS00028">
    <property type="entry name" value="ZINC_FINGER_C2H2_1"/>
    <property type="match status" value="1"/>
</dbReference>
<evidence type="ECO:0000259" key="4">
    <source>
        <dbReference type="PROSITE" id="PS50157"/>
    </source>
</evidence>
<feature type="compositionally biased region" description="Polar residues" evidence="3">
    <location>
        <begin position="748"/>
        <end position="769"/>
    </location>
</feature>
<feature type="domain" description="CID" evidence="5">
    <location>
        <begin position="81"/>
        <end position="209"/>
    </location>
</feature>
<feature type="region of interest" description="Disordered" evidence="3">
    <location>
        <begin position="557"/>
        <end position="692"/>
    </location>
</feature>
<dbReference type="InterPro" id="IPR008942">
    <property type="entry name" value="ENTH_VHS"/>
</dbReference>
<dbReference type="GO" id="GO:0031124">
    <property type="term" value="P:mRNA 3'-end processing"/>
    <property type="evidence" value="ECO:0007669"/>
    <property type="project" value="InterPro"/>
</dbReference>